<evidence type="ECO:0000313" key="1">
    <source>
        <dbReference type="EMBL" id="KRL13236.1"/>
    </source>
</evidence>
<dbReference type="EMBL" id="AZEI01000086">
    <property type="protein sequence ID" value="KRL13236.1"/>
    <property type="molecule type" value="Genomic_DNA"/>
</dbReference>
<keyword evidence="2" id="KW-1185">Reference proteome</keyword>
<protein>
    <submittedName>
        <fullName evidence="1">Uncharacterized protein</fullName>
    </submittedName>
</protein>
<organism evidence="1 2">
    <name type="scientific">Lentilactobacillus rapi DSM 19907 = JCM 15042</name>
    <dbReference type="NCBI Taxonomy" id="1423795"/>
    <lineage>
        <taxon>Bacteria</taxon>
        <taxon>Bacillati</taxon>
        <taxon>Bacillota</taxon>
        <taxon>Bacilli</taxon>
        <taxon>Lactobacillales</taxon>
        <taxon>Lactobacillaceae</taxon>
        <taxon>Lentilactobacillus</taxon>
    </lineage>
</organism>
<reference evidence="1 2" key="1">
    <citation type="journal article" date="2015" name="Genome Announc.">
        <title>Expanding the biotechnology potential of lactobacilli through comparative genomics of 213 strains and associated genera.</title>
        <authorList>
            <person name="Sun Z."/>
            <person name="Harris H.M."/>
            <person name="McCann A."/>
            <person name="Guo C."/>
            <person name="Argimon S."/>
            <person name="Zhang W."/>
            <person name="Yang X."/>
            <person name="Jeffery I.B."/>
            <person name="Cooney J.C."/>
            <person name="Kagawa T.F."/>
            <person name="Liu W."/>
            <person name="Song Y."/>
            <person name="Salvetti E."/>
            <person name="Wrobel A."/>
            <person name="Rasinkangas P."/>
            <person name="Parkhill J."/>
            <person name="Rea M.C."/>
            <person name="O'Sullivan O."/>
            <person name="Ritari J."/>
            <person name="Douillard F.P."/>
            <person name="Paul Ross R."/>
            <person name="Yang R."/>
            <person name="Briner A.E."/>
            <person name="Felis G.E."/>
            <person name="de Vos W.M."/>
            <person name="Barrangou R."/>
            <person name="Klaenhammer T.R."/>
            <person name="Caufield P.W."/>
            <person name="Cui Y."/>
            <person name="Zhang H."/>
            <person name="O'Toole P.W."/>
        </authorList>
    </citation>
    <scope>NUCLEOTIDE SEQUENCE [LARGE SCALE GENOMIC DNA]</scope>
    <source>
        <strain evidence="1 2">DSM 19907</strain>
    </source>
</reference>
<evidence type="ECO:0000313" key="2">
    <source>
        <dbReference type="Proteomes" id="UP000051977"/>
    </source>
</evidence>
<gene>
    <name evidence="1" type="ORF">FD12_GL001437</name>
</gene>
<comment type="caution">
    <text evidence="1">The sequence shown here is derived from an EMBL/GenBank/DDBJ whole genome shotgun (WGS) entry which is preliminary data.</text>
</comment>
<name>A0ABR5P9K8_9LACO</name>
<sequence>MTFLHIHFRFSLKNKITGEIISQTKAFLKTNLDQKKVKSKLSETMILDFAPIMANK</sequence>
<accession>A0ABR5P9K8</accession>
<dbReference type="Proteomes" id="UP000051977">
    <property type="component" value="Unassembled WGS sequence"/>
</dbReference>
<proteinExistence type="predicted"/>